<feature type="coiled-coil region" evidence="9">
    <location>
        <begin position="85"/>
        <end position="136"/>
    </location>
</feature>
<evidence type="ECO:0000256" key="10">
    <source>
        <dbReference type="SAM" id="MobiDB-lite"/>
    </source>
</evidence>
<dbReference type="GO" id="GO:0007274">
    <property type="term" value="P:neuromuscular synaptic transmission"/>
    <property type="evidence" value="ECO:0007669"/>
    <property type="project" value="TreeGrafter"/>
</dbReference>
<feature type="region of interest" description="Disordered" evidence="10">
    <location>
        <begin position="1"/>
        <end position="78"/>
    </location>
</feature>
<keyword evidence="12" id="KW-1185">Reference proteome</keyword>
<keyword evidence="4" id="KW-0770">Synapse</keyword>
<feature type="coiled-coil region" evidence="9">
    <location>
        <begin position="192"/>
        <end position="641"/>
    </location>
</feature>
<sequence>RPHTKAHSWSPPPLPHTLTPSPSPEPPPAPITPHFCPPEPTSPAQSPPTPQPPTSARSPLLHPELFSSGPTPEHAPPAGHLQLTIQALQDELRTQRDLNHLLQQESGNRGTEHFTIELTEENFRRLQAEHDRQAKELFLLRKTLEEMELRIETQKQTLNARDESIKKLLEMLQSKGLPSKGMEDDNERARRMAEAESQVNHLEVILDQKEKENIHLREELHRRTQLQPEPAKTKALQTVIEMKDTKIASLERNIRDLEDEIQMLKTNGVLNIEDREEEIKQIEVYKSHSKFMKNKIDQLKQELSKKESELLALQTKLETLSNQNSDCKQHIEVLKESLTAKEQRAAILQTEVDALRLRLEEKETFLNKKTKQLQDLTEEKGTLAGEIRDMKDMLEVKERKINVLQKKIENLQEQLRDKDKQLSNLKDRVKSLQTDSSNTDTALATLEEALSEKERIIERLKEQRERDDRERLEEIESFKKENKDLKEKVNALQAELTEKESNLIDLKEHASSLASTGLKRDSKLKSLEIAIEQKKEECSKLEAQLKKAHEAEEEARLNPEFADRMKQLDKEASYYRDECGKAQAEVDRLLEILKEVENEKNDKDKKIAELERHMKDQNKKVANLKHNQQMEKKKNAQLLEEVRRREDNMTDNSQHLQVSCYKEEGEKLLFLISEERTRKELMNALEKTRQELDATKARLASTQQSLAEKEAHLANLRIERRKQLEEILEMKQEALLAAISEKDANIALLELSASKKKKTQEEVMALKREKDRLVHQLKQQTQNRMKLMADNYDDDHHHFHHHHHHHHHRSPGRTQHSNHRPSPDQVSHLLSYLHTYPFTILKFQDKINLPKK</sequence>
<evidence type="ECO:0008006" key="13">
    <source>
        <dbReference type="Google" id="ProtNLM"/>
    </source>
</evidence>
<keyword evidence="6" id="KW-0206">Cytoskeleton</keyword>
<organism evidence="11 12">
    <name type="scientific">Chrysemys picta bellii</name>
    <name type="common">Western painted turtle</name>
    <name type="synonym">Emys bellii</name>
    <dbReference type="NCBI Taxonomy" id="8478"/>
    <lineage>
        <taxon>Eukaryota</taxon>
        <taxon>Metazoa</taxon>
        <taxon>Chordata</taxon>
        <taxon>Craniata</taxon>
        <taxon>Vertebrata</taxon>
        <taxon>Euteleostomi</taxon>
        <taxon>Archelosauria</taxon>
        <taxon>Testudinata</taxon>
        <taxon>Testudines</taxon>
        <taxon>Cryptodira</taxon>
        <taxon>Durocryptodira</taxon>
        <taxon>Testudinoidea</taxon>
        <taxon>Emydidae</taxon>
        <taxon>Chrysemys</taxon>
    </lineage>
</organism>
<evidence type="ECO:0000256" key="3">
    <source>
        <dbReference type="ARBA" id="ARBA00022553"/>
    </source>
</evidence>
<evidence type="ECO:0000256" key="7">
    <source>
        <dbReference type="ARBA" id="ARBA00023273"/>
    </source>
</evidence>
<proteinExistence type="predicted"/>
<dbReference type="InterPro" id="IPR019323">
    <property type="entry name" value="ELKS/CAST"/>
</dbReference>
<keyword evidence="2" id="KW-0963">Cytoplasm</keyword>
<dbReference type="Proteomes" id="UP000694380">
    <property type="component" value="Unplaced"/>
</dbReference>
<feature type="compositionally biased region" description="Pro residues" evidence="10">
    <location>
        <begin position="10"/>
        <end position="53"/>
    </location>
</feature>
<dbReference type="Gene3D" id="1.10.287.1490">
    <property type="match status" value="1"/>
</dbReference>
<keyword evidence="7" id="KW-0966">Cell projection</keyword>
<reference evidence="11" key="2">
    <citation type="submission" date="2025-09" db="UniProtKB">
        <authorList>
            <consortium name="Ensembl"/>
        </authorList>
    </citation>
    <scope>IDENTIFICATION</scope>
</reference>
<feature type="region of interest" description="Disordered" evidence="10">
    <location>
        <begin position="794"/>
        <end position="825"/>
    </location>
</feature>
<evidence type="ECO:0000256" key="1">
    <source>
        <dbReference type="ARBA" id="ARBA00004245"/>
    </source>
</evidence>
<evidence type="ECO:0000256" key="6">
    <source>
        <dbReference type="ARBA" id="ARBA00023212"/>
    </source>
</evidence>
<feature type="compositionally biased region" description="Basic residues" evidence="10">
    <location>
        <begin position="798"/>
        <end position="819"/>
    </location>
</feature>
<comment type="subcellular location">
    <subcellularLocation>
        <location evidence="1">Cytoplasm</location>
        <location evidence="1">Cytoskeleton</location>
    </subcellularLocation>
    <subcellularLocation>
        <location evidence="8">Presynapse</location>
    </subcellularLocation>
</comment>
<evidence type="ECO:0000313" key="12">
    <source>
        <dbReference type="Proteomes" id="UP000694380"/>
    </source>
</evidence>
<dbReference type="GeneTree" id="ENSGT00650000093320"/>
<protein>
    <recommendedName>
        <fullName evidence="13">ERC protein 2</fullName>
    </recommendedName>
</protein>
<keyword evidence="3" id="KW-0597">Phosphoprotein</keyword>
<evidence type="ECO:0000256" key="4">
    <source>
        <dbReference type="ARBA" id="ARBA00023018"/>
    </source>
</evidence>
<dbReference type="GO" id="GO:0048788">
    <property type="term" value="C:cytoskeleton of presynaptic active zone"/>
    <property type="evidence" value="ECO:0007669"/>
    <property type="project" value="TreeGrafter"/>
</dbReference>
<dbReference type="Pfam" id="PF10174">
    <property type="entry name" value="Cast"/>
    <property type="match status" value="1"/>
</dbReference>
<evidence type="ECO:0000256" key="5">
    <source>
        <dbReference type="ARBA" id="ARBA00023054"/>
    </source>
</evidence>
<dbReference type="GO" id="GO:0048167">
    <property type="term" value="P:regulation of synaptic plasticity"/>
    <property type="evidence" value="ECO:0007669"/>
    <property type="project" value="TreeGrafter"/>
</dbReference>
<dbReference type="Ensembl" id="ENSCPBT00000035800.1">
    <property type="protein sequence ID" value="ENSCPBP00000030414.1"/>
    <property type="gene ID" value="ENSCPBG00000021247.1"/>
</dbReference>
<dbReference type="GO" id="GO:0030424">
    <property type="term" value="C:axon"/>
    <property type="evidence" value="ECO:0007669"/>
    <property type="project" value="UniProtKB-SubCell"/>
</dbReference>
<reference evidence="11" key="1">
    <citation type="submission" date="2025-08" db="UniProtKB">
        <authorList>
            <consortium name="Ensembl"/>
        </authorList>
    </citation>
    <scope>IDENTIFICATION</scope>
</reference>
<dbReference type="PANTHER" id="PTHR18861">
    <property type="entry name" value="ELKS/RAB6-INTERACTING/CAST PROTEIN"/>
    <property type="match status" value="1"/>
</dbReference>
<name>A0A8C3I963_CHRPI</name>
<dbReference type="SUPFAM" id="SSF57997">
    <property type="entry name" value="Tropomyosin"/>
    <property type="match status" value="1"/>
</dbReference>
<feature type="coiled-coil region" evidence="9">
    <location>
        <begin position="671"/>
        <end position="783"/>
    </location>
</feature>
<evidence type="ECO:0000256" key="9">
    <source>
        <dbReference type="SAM" id="Coils"/>
    </source>
</evidence>
<dbReference type="PANTHER" id="PTHR18861:SF3">
    <property type="entry name" value="ERC PROTEIN 2"/>
    <property type="match status" value="1"/>
</dbReference>
<evidence type="ECO:0000313" key="11">
    <source>
        <dbReference type="Ensembl" id="ENSCPBP00000030414.1"/>
    </source>
</evidence>
<evidence type="ECO:0000256" key="8">
    <source>
        <dbReference type="ARBA" id="ARBA00034106"/>
    </source>
</evidence>
<accession>A0A8C3I963</accession>
<evidence type="ECO:0000256" key="2">
    <source>
        <dbReference type="ARBA" id="ARBA00022490"/>
    </source>
</evidence>
<dbReference type="GO" id="GO:0098882">
    <property type="term" value="F:structural constituent of presynaptic active zone"/>
    <property type="evidence" value="ECO:0007669"/>
    <property type="project" value="TreeGrafter"/>
</dbReference>
<dbReference type="AlphaFoldDB" id="A0A8C3I963"/>
<keyword evidence="5 9" id="KW-0175">Coiled coil</keyword>